<evidence type="ECO:0000313" key="1">
    <source>
        <dbReference type="EMBL" id="KAL2492516.1"/>
    </source>
</evidence>
<organism evidence="1 2">
    <name type="scientific">Abeliophyllum distichum</name>
    <dbReference type="NCBI Taxonomy" id="126358"/>
    <lineage>
        <taxon>Eukaryota</taxon>
        <taxon>Viridiplantae</taxon>
        <taxon>Streptophyta</taxon>
        <taxon>Embryophyta</taxon>
        <taxon>Tracheophyta</taxon>
        <taxon>Spermatophyta</taxon>
        <taxon>Magnoliopsida</taxon>
        <taxon>eudicotyledons</taxon>
        <taxon>Gunneridae</taxon>
        <taxon>Pentapetalae</taxon>
        <taxon>asterids</taxon>
        <taxon>lamiids</taxon>
        <taxon>Lamiales</taxon>
        <taxon>Oleaceae</taxon>
        <taxon>Forsythieae</taxon>
        <taxon>Abeliophyllum</taxon>
    </lineage>
</organism>
<dbReference type="Proteomes" id="UP001604336">
    <property type="component" value="Unassembled WGS sequence"/>
</dbReference>
<protein>
    <submittedName>
        <fullName evidence="1">Late blight resistance proteinR1A-10</fullName>
    </submittedName>
</protein>
<dbReference type="SUPFAM" id="SSF52047">
    <property type="entry name" value="RNI-like"/>
    <property type="match status" value="1"/>
</dbReference>
<reference evidence="2" key="1">
    <citation type="submission" date="2024-07" db="EMBL/GenBank/DDBJ databases">
        <title>Two chromosome-level genome assemblies of Korean endemic species Abeliophyllum distichum and Forsythia ovata (Oleaceae).</title>
        <authorList>
            <person name="Jang H."/>
        </authorList>
    </citation>
    <scope>NUCLEOTIDE SEQUENCE [LARGE SCALE GENOMIC DNA]</scope>
</reference>
<gene>
    <name evidence="1" type="ORF">Adt_28144</name>
</gene>
<dbReference type="InterPro" id="IPR032675">
    <property type="entry name" value="LRR_dom_sf"/>
</dbReference>
<dbReference type="PANTHER" id="PTHR15140:SF37">
    <property type="entry name" value="UBIQUITIN-LIKE DOMAIN-CONTAINING PROTEIN"/>
    <property type="match status" value="1"/>
</dbReference>
<dbReference type="PANTHER" id="PTHR15140">
    <property type="entry name" value="TUBULIN-SPECIFIC CHAPERONE E"/>
    <property type="match status" value="1"/>
</dbReference>
<comment type="caution">
    <text evidence="1">The sequence shown here is derived from an EMBL/GenBank/DDBJ whole genome shotgun (WGS) entry which is preliminary data.</text>
</comment>
<dbReference type="AlphaFoldDB" id="A0ABD1RVR3"/>
<name>A0ABD1RVR3_9LAMI</name>
<dbReference type="EMBL" id="JBFOLK010000008">
    <property type="protein sequence ID" value="KAL2492516.1"/>
    <property type="molecule type" value="Genomic_DNA"/>
</dbReference>
<sequence length="156" mass="18015">MTIFGSLPNLQVLKLFSKAFIGLEWQPNEREFLQLKYLRLHDIYLENWIANSIHFPTLEHLVIDGCTSLKEIPSGIGEIPTLESIEVSNCSDSVLISAKQIQEEQYGLGNDYLQVRIFTWLGKLIKFGFIDHDKDLVDNLCWDIFLKLDSQNLEDI</sequence>
<proteinExistence type="predicted"/>
<accession>A0ABD1RVR3</accession>
<evidence type="ECO:0000313" key="2">
    <source>
        <dbReference type="Proteomes" id="UP001604336"/>
    </source>
</evidence>
<keyword evidence="2" id="KW-1185">Reference proteome</keyword>
<dbReference type="Gene3D" id="3.80.10.10">
    <property type="entry name" value="Ribonuclease Inhibitor"/>
    <property type="match status" value="1"/>
</dbReference>